<gene>
    <name evidence="2" type="ORF">OP10G_2697</name>
</gene>
<feature type="region of interest" description="Disordered" evidence="1">
    <location>
        <begin position="1"/>
        <end position="22"/>
    </location>
</feature>
<dbReference type="EMBL" id="CP007139">
    <property type="protein sequence ID" value="AIE86065.1"/>
    <property type="molecule type" value="Genomic_DNA"/>
</dbReference>
<dbReference type="Pfam" id="PF05593">
    <property type="entry name" value="RHS_repeat"/>
    <property type="match status" value="1"/>
</dbReference>
<sequence length="1381" mass="148480">MTFPNWMEGVAPIDQSSAPEGGPASSIAVNLAYGAVDIDSGPDFTLDNPTGPVLTFERRYRTPLAVARLSSPGLPAGWTHNWDYRILQSDLNSWSPLTVVYPNGGSENLTPVLNNGVPTGAFSGPVGVPYVATGAPASDGSHTWTSITLQHNGLAKEVFAKLANDSTYRLSTSFSANGGKLVFVYSTDPQAKLTQINNGMPAGPSLMKLTLTYAATGGMLSRITNSVTTSKRNYTHTNGLLTKMSKIDSSSAEWTYAYTTMANGSSFLNVVGTSDPQGAMAYANVYYDSQTGRATSVTDALSNARSFTYDDHGGASASASPQSGSAFTSYGVTFGSDGRLVGEQSAAGDVVTYDYSASNPSMIAHVYRQVGAAISVDIDTHGNPTKVTYPLGNYVQYGWSYPSNAPLGQLNSISRVGYNGTQLAATTFSYYGATESGGKSGLLKSMLTPTGGLYTYSYTSLGSVQSINTPSISLSYDYAHDHNGTVVGTERYEKPYSIEDSGGRFADYAYDTSGRVTTSADAAGNQSSFVYNKYDQLTSATSPLQQQLTIGYTIPGKGPTSQTVSSPTLGQLSVGAQTYNKESGLATLTDGNNLASSATYTPEHGIGTLTNAAAKPMHSFSLNAAARSASTIFGSGSKSLTRSVTYNANGNVTSTTGSDNRSATVTRSQIAPDLVSSIRWTDEFNSAVEMDFGHDEFGRVSQATSYAYGEDPSSSSGFTHQFSYDDEDRLLDKTIPGRTTAETSYVYNADGSRQTMFVGFNSGTSNGGYYAAYQYGYDDSRRVASITVNYANISKQIFGAPIAVVRYAYDASGNVKEMRTPKSDTFYTFNAIGQLTSLYNVTPDGAPDPNAPAAAQFIDPADGSMHTVLSGFSGMTYDLLGNRLGMDYYAMATYGSGTPTFISGSVAWTYDSGGRLTAETWSGGPSYTHSYDAAGNLTTLRGISWSADSLSDQLTGSSGTTGYAAPQFNASGEMTSARVVCAYDPAGAVRSVGGSSPFKSGETFWYVPKYDEAGQRRWMQVGTYWQGIQNIRTETYAYDGSRLVMRANAASDSLNNPSDLSTDPTVLYVWGPTGAAMEFNPSGISKSFTFDPQGNCVATSAGRTDKPMLFDAYGQPIFSYTNDMRSLQQPFQYKGEAGYYTDAYSKLNYCLSRYYDPLCGRWTSRDTLGLAGGENVYQYCNANPVMNIDPTGQVIIRVISYRVFNGGWHRGIVVIDNVGHNQAWSFAGGPEKGGMAHVGNLVSRSGPWKAGAKTQDYGKWHYQEDALWYKPMGLGTYSQIPEDERRCITLVHNKDAWKPWIDKFQAIEAKIKGQKPQDYAPLPSEFHLWGGKTANSNTWCHYLLQEANLLDQYNHAIKKLPGEDLPWAPGWFVKVPYNDAP</sequence>
<dbReference type="HOGENOM" id="CLU_255565_0_0_0"/>
<dbReference type="PANTHER" id="PTHR32305">
    <property type="match status" value="1"/>
</dbReference>
<evidence type="ECO:0000313" key="2">
    <source>
        <dbReference type="EMBL" id="AIE86065.1"/>
    </source>
</evidence>
<dbReference type="InterPro" id="IPR006530">
    <property type="entry name" value="YD"/>
</dbReference>
<keyword evidence="2" id="KW-0675">Receptor</keyword>
<accession>A0A068NTL0</accession>
<evidence type="ECO:0000256" key="1">
    <source>
        <dbReference type="SAM" id="MobiDB-lite"/>
    </source>
</evidence>
<protein>
    <submittedName>
        <fullName evidence="2">TonB-dependent receptor</fullName>
    </submittedName>
</protein>
<dbReference type="KEGG" id="fgi:OP10G_2697"/>
<keyword evidence="3" id="KW-1185">Reference proteome</keyword>
<proteinExistence type="predicted"/>
<dbReference type="STRING" id="661478.OP10G_2697"/>
<dbReference type="NCBIfam" id="TIGR01643">
    <property type="entry name" value="YD_repeat_2x"/>
    <property type="match status" value="1"/>
</dbReference>
<dbReference type="eggNOG" id="COG3209">
    <property type="taxonomic scope" value="Bacteria"/>
</dbReference>
<dbReference type="Proteomes" id="UP000027982">
    <property type="component" value="Chromosome"/>
</dbReference>
<organism evidence="2 3">
    <name type="scientific">Fimbriimonas ginsengisoli Gsoil 348</name>
    <dbReference type="NCBI Taxonomy" id="661478"/>
    <lineage>
        <taxon>Bacteria</taxon>
        <taxon>Bacillati</taxon>
        <taxon>Armatimonadota</taxon>
        <taxon>Fimbriimonadia</taxon>
        <taxon>Fimbriimonadales</taxon>
        <taxon>Fimbriimonadaceae</taxon>
        <taxon>Fimbriimonas</taxon>
    </lineage>
</organism>
<dbReference type="NCBIfam" id="TIGR03696">
    <property type="entry name" value="Rhs_assc_core"/>
    <property type="match status" value="1"/>
</dbReference>
<reference evidence="2 3" key="1">
    <citation type="journal article" date="2014" name="PLoS ONE">
        <title>The first complete genome sequence of the class fimbriimonadia in the phylum armatimonadetes.</title>
        <authorList>
            <person name="Hu Z.Y."/>
            <person name="Wang Y.Z."/>
            <person name="Im W.T."/>
            <person name="Wang S.Y."/>
            <person name="Zhao G.P."/>
            <person name="Zheng H.J."/>
            <person name="Quan Z.X."/>
        </authorList>
    </citation>
    <scope>NUCLEOTIDE SEQUENCE [LARGE SCALE GENOMIC DNA]</scope>
    <source>
        <strain evidence="2">Gsoil 348</strain>
    </source>
</reference>
<dbReference type="RefSeq" id="WP_158409231.1">
    <property type="nucleotide sequence ID" value="NZ_CP007139.1"/>
</dbReference>
<dbReference type="OrthoDB" id="4981820at2"/>
<evidence type="ECO:0000313" key="3">
    <source>
        <dbReference type="Proteomes" id="UP000027982"/>
    </source>
</evidence>
<dbReference type="InterPro" id="IPR031325">
    <property type="entry name" value="RHS_repeat"/>
</dbReference>
<dbReference type="InterPro" id="IPR022385">
    <property type="entry name" value="Rhs_assc_core"/>
</dbReference>
<dbReference type="Gene3D" id="2.180.10.10">
    <property type="entry name" value="RHS repeat-associated core"/>
    <property type="match status" value="2"/>
</dbReference>
<name>A0A068NTL0_FIMGI</name>
<dbReference type="PANTHER" id="PTHR32305:SF15">
    <property type="entry name" value="PROTEIN RHSA-RELATED"/>
    <property type="match status" value="1"/>
</dbReference>
<dbReference type="InterPro" id="IPR050708">
    <property type="entry name" value="T6SS_VgrG/RHS"/>
</dbReference>